<reference evidence="1 2" key="1">
    <citation type="submission" date="2019-08" db="EMBL/GenBank/DDBJ databases">
        <title>Deep-cultivation of Planctomycetes and their phenomic and genomic characterization uncovers novel biology.</title>
        <authorList>
            <person name="Wiegand S."/>
            <person name="Jogler M."/>
            <person name="Boedeker C."/>
            <person name="Pinto D."/>
            <person name="Vollmers J."/>
            <person name="Rivas-Marin E."/>
            <person name="Kohn T."/>
            <person name="Peeters S.H."/>
            <person name="Heuer A."/>
            <person name="Rast P."/>
            <person name="Oberbeckmann S."/>
            <person name="Bunk B."/>
            <person name="Jeske O."/>
            <person name="Meyerdierks A."/>
            <person name="Storesund J.E."/>
            <person name="Kallscheuer N."/>
            <person name="Luecker S."/>
            <person name="Lage O.M."/>
            <person name="Pohl T."/>
            <person name="Merkel B.J."/>
            <person name="Hornburger P."/>
            <person name="Mueller R.-W."/>
            <person name="Bruemmer F."/>
            <person name="Labrenz M."/>
            <person name="Spormann A.M."/>
            <person name="Op den Camp H."/>
            <person name="Overmann J."/>
            <person name="Amann R."/>
            <person name="Jetten M.S.M."/>
            <person name="Mascher T."/>
            <person name="Medema M.H."/>
            <person name="Devos D.P."/>
            <person name="Kaster A.-K."/>
            <person name="Ovreas L."/>
            <person name="Rohde M."/>
            <person name="Galperin M.Y."/>
            <person name="Jogler C."/>
        </authorList>
    </citation>
    <scope>NUCLEOTIDE SEQUENCE [LARGE SCALE GENOMIC DNA]</scope>
    <source>
        <strain evidence="1 2">Pr1d</strain>
    </source>
</reference>
<name>A0A5B9QB19_9BACT</name>
<protein>
    <submittedName>
        <fullName evidence="1">Uncharacterized protein</fullName>
    </submittedName>
</protein>
<accession>A0A5B9QB19</accession>
<sequence>MLRRVAKLAVFRSAEFGEATLPLPEPLPEAVEAGVFCDAITGCGTPNQTQIRALTEEHARELWSLLHDLAFLTECASRGLSPSSGRPFPTQAKYETTYLAMNLEAHRLTEHYRDLLEAYASGFGHDAAEALDRSLIQLVDRPIEVPLPRRVGILQRELLKRECAAVFLKEPRARQVWATSNS</sequence>
<evidence type="ECO:0000313" key="2">
    <source>
        <dbReference type="Proteomes" id="UP000323917"/>
    </source>
</evidence>
<gene>
    <name evidence="1" type="ORF">Pr1d_35390</name>
</gene>
<dbReference type="EMBL" id="CP042913">
    <property type="protein sequence ID" value="QEG36227.1"/>
    <property type="molecule type" value="Genomic_DNA"/>
</dbReference>
<organism evidence="1 2">
    <name type="scientific">Bythopirellula goksoeyrii</name>
    <dbReference type="NCBI Taxonomy" id="1400387"/>
    <lineage>
        <taxon>Bacteria</taxon>
        <taxon>Pseudomonadati</taxon>
        <taxon>Planctomycetota</taxon>
        <taxon>Planctomycetia</taxon>
        <taxon>Pirellulales</taxon>
        <taxon>Lacipirellulaceae</taxon>
        <taxon>Bythopirellula</taxon>
    </lineage>
</organism>
<dbReference type="AlphaFoldDB" id="A0A5B9QB19"/>
<evidence type="ECO:0000313" key="1">
    <source>
        <dbReference type="EMBL" id="QEG36227.1"/>
    </source>
</evidence>
<proteinExistence type="predicted"/>
<dbReference type="Proteomes" id="UP000323917">
    <property type="component" value="Chromosome"/>
</dbReference>
<keyword evidence="2" id="KW-1185">Reference proteome</keyword>
<dbReference type="KEGG" id="bgok:Pr1d_35390"/>